<dbReference type="InterPro" id="IPR024964">
    <property type="entry name" value="CTLH/CRA"/>
</dbReference>
<feature type="domain" description="B30.2/SPRY" evidence="2">
    <location>
        <begin position="227"/>
        <end position="425"/>
    </location>
</feature>
<dbReference type="PROSITE" id="PS50896">
    <property type="entry name" value="LISH"/>
    <property type="match status" value="1"/>
</dbReference>
<dbReference type="InterPro" id="IPR050618">
    <property type="entry name" value="Ubq-SigPath_Reg"/>
</dbReference>
<name>A0A060T2J0_BLAAD</name>
<dbReference type="InterPro" id="IPR013144">
    <property type="entry name" value="CRA_dom"/>
</dbReference>
<proteinExistence type="predicted"/>
<evidence type="ECO:0000259" key="3">
    <source>
        <dbReference type="PROSITE" id="PS50897"/>
    </source>
</evidence>
<evidence type="ECO:0000259" key="2">
    <source>
        <dbReference type="PROSITE" id="PS50188"/>
    </source>
</evidence>
<feature type="region of interest" description="Disordered" evidence="1">
    <location>
        <begin position="486"/>
        <end position="523"/>
    </location>
</feature>
<feature type="region of interest" description="Disordered" evidence="1">
    <location>
        <begin position="590"/>
        <end position="611"/>
    </location>
</feature>
<reference evidence="4" key="2">
    <citation type="submission" date="2014-06" db="EMBL/GenBank/DDBJ databases">
        <title>The complete genome of Blastobotrys (Arxula) adeninivorans LS3 - a yeast of biotechnological interest.</title>
        <authorList>
            <person name="Kunze G."/>
            <person name="Gaillardin C."/>
            <person name="Czernicka M."/>
            <person name="Durrens P."/>
            <person name="Martin T."/>
            <person name="Boer E."/>
            <person name="Gabaldon T."/>
            <person name="Cruz J."/>
            <person name="Talla E."/>
            <person name="Marck C."/>
            <person name="Goffeau A."/>
            <person name="Barbe V."/>
            <person name="Baret P."/>
            <person name="Baronian K."/>
            <person name="Beier S."/>
            <person name="Bleykasten C."/>
            <person name="Bode R."/>
            <person name="Casaregola S."/>
            <person name="Despons L."/>
            <person name="Fairhead C."/>
            <person name="Giersberg M."/>
            <person name="Gierski P."/>
            <person name="Hahnel U."/>
            <person name="Hartmann A."/>
            <person name="Jankowska D."/>
            <person name="Jubin C."/>
            <person name="Jung P."/>
            <person name="Lafontaine I."/>
            <person name="Leh-Louis V."/>
            <person name="Lemaire M."/>
            <person name="Marcet-Houben M."/>
            <person name="Mascher M."/>
            <person name="Morel G."/>
            <person name="Richard G.-F."/>
            <person name="Riechen J."/>
            <person name="Sacerdot C."/>
            <person name="Sarkar A."/>
            <person name="Savel G."/>
            <person name="Schacherer J."/>
            <person name="Sherman D."/>
            <person name="Straub M.-L."/>
            <person name="Stein N."/>
            <person name="Thierry A."/>
            <person name="Trautwein-Schult A."/>
            <person name="Westhof E."/>
            <person name="Worch S."/>
            <person name="Dujon B."/>
            <person name="Souciet J.-L."/>
            <person name="Wincker P."/>
            <person name="Scholz U."/>
            <person name="Neuveglise N."/>
        </authorList>
    </citation>
    <scope>NUCLEOTIDE SEQUENCE</scope>
    <source>
        <strain evidence="4">LS3</strain>
    </source>
</reference>
<protein>
    <submittedName>
        <fullName evidence="4">ARAD1C28996p</fullName>
    </submittedName>
</protein>
<feature type="compositionally biased region" description="Polar residues" evidence="1">
    <location>
        <begin position="141"/>
        <end position="150"/>
    </location>
</feature>
<feature type="region of interest" description="Disordered" evidence="1">
    <location>
        <begin position="1"/>
        <end position="76"/>
    </location>
</feature>
<dbReference type="SUPFAM" id="SSF49899">
    <property type="entry name" value="Concanavalin A-like lectins/glucanases"/>
    <property type="match status" value="1"/>
</dbReference>
<feature type="compositionally biased region" description="Low complexity" evidence="1">
    <location>
        <begin position="600"/>
        <end position="611"/>
    </location>
</feature>
<gene>
    <name evidence="4" type="ORF">GNLVRS02_ARAD1C28996g</name>
</gene>
<dbReference type="Pfam" id="PF10607">
    <property type="entry name" value="CTLH"/>
    <property type="match status" value="1"/>
</dbReference>
<dbReference type="Gene3D" id="2.60.120.920">
    <property type="match status" value="1"/>
</dbReference>
<dbReference type="InterPro" id="IPR006595">
    <property type="entry name" value="CTLH_C"/>
</dbReference>
<dbReference type="SMART" id="SM00449">
    <property type="entry name" value="SPRY"/>
    <property type="match status" value="1"/>
</dbReference>
<evidence type="ECO:0000256" key="1">
    <source>
        <dbReference type="SAM" id="MobiDB-lite"/>
    </source>
</evidence>
<feature type="compositionally biased region" description="Low complexity" evidence="1">
    <location>
        <begin position="220"/>
        <end position="231"/>
    </location>
</feature>
<organism evidence="4">
    <name type="scientific">Blastobotrys adeninivorans</name>
    <name type="common">Yeast</name>
    <name type="synonym">Arxula adeninivorans</name>
    <dbReference type="NCBI Taxonomy" id="409370"/>
    <lineage>
        <taxon>Eukaryota</taxon>
        <taxon>Fungi</taxon>
        <taxon>Dikarya</taxon>
        <taxon>Ascomycota</taxon>
        <taxon>Saccharomycotina</taxon>
        <taxon>Dipodascomycetes</taxon>
        <taxon>Dipodascales</taxon>
        <taxon>Trichomonascaceae</taxon>
        <taxon>Blastobotrys</taxon>
    </lineage>
</organism>
<feature type="compositionally biased region" description="Pro residues" evidence="1">
    <location>
        <begin position="19"/>
        <end position="32"/>
    </location>
</feature>
<evidence type="ECO:0000313" key="4">
    <source>
        <dbReference type="EMBL" id="CDP35158.1"/>
    </source>
</evidence>
<sequence>MENRFSVQFALQHSESGTPVPPPSDPVVPVEPTPYTVRIPGQQGSGQLLSVDHTGTMTPISSMDPESGQVSSEDKAHREKRKSLTLNLPWIPSYLFYTAYGERFRNFSRCHSPRKITARESDEVSPINSPPRHGIDDGTDRNVSPSQFNLPQIFPSRSAAELDALGLWHEHHHSGRRPVSTRRLASRLSDPKSPPGGADGDNAQSSSSVLRGADGSTPRSGVSSAADSKSSLPLTGRHELGVPALPTSWNKKEHTGVKHLRITHDGCRVSFETDDKNSSSSSSSTSSLEVIALRANHSVPPLCGVYYFEIHIEAMGTEDLLGIGLCDAEAMLTKMPGLEKHSWGYHSDDGRIITCQGTAKSYGPKFGAGDVIGCGVDFHKNCVFYTKNGLPLGVAFQDVSDSTLYPNVGLKTGQIIRANFGGEEFRFDIEKYIRDEKAKVMEEVKARQSKPPQALGDQDPADFVHDLVASYFSHVGYLETAKAFQRERASNTSTTTNQPGEDAEMKEAPSSSSSSSAPDENTKDPAELEMYNRQKIRQLVLDGNIDTAIKRLQLFYPAVLENNDIMYLKLRCRKFVELVRQTIASQDVEMGDIANESDPSSSSTAGAGTSSEAVDYDKAMQAVIQYGQEMQKDYKDDSRPIVQEMLTQVFSLLAYDDPSTVPSLAYLFAKDSLVPLAEELNSEILASLGKPAVPSLQKLAQHATQLVWELSDQGISSAHLINVQDDFLDN</sequence>
<dbReference type="EMBL" id="HG937693">
    <property type="protein sequence ID" value="CDP35158.1"/>
    <property type="molecule type" value="Genomic_DNA"/>
</dbReference>
<reference evidence="4" key="1">
    <citation type="submission" date="2014-02" db="EMBL/GenBank/DDBJ databases">
        <authorList>
            <person name="Genoscope - CEA"/>
        </authorList>
    </citation>
    <scope>NUCLEOTIDE SEQUENCE</scope>
    <source>
        <strain evidence="4">LS3</strain>
    </source>
</reference>
<dbReference type="InterPro" id="IPR006594">
    <property type="entry name" value="LisH"/>
</dbReference>
<dbReference type="AlphaFoldDB" id="A0A060T2J0"/>
<dbReference type="InterPro" id="IPR013320">
    <property type="entry name" value="ConA-like_dom_sf"/>
</dbReference>
<dbReference type="Pfam" id="PF00622">
    <property type="entry name" value="SPRY"/>
    <property type="match status" value="1"/>
</dbReference>
<accession>A0A060T2J0</accession>
<dbReference type="PhylomeDB" id="A0A060T2J0"/>
<dbReference type="SMART" id="SM00757">
    <property type="entry name" value="CRA"/>
    <property type="match status" value="1"/>
</dbReference>
<dbReference type="PROSITE" id="PS50897">
    <property type="entry name" value="CTLH"/>
    <property type="match status" value="1"/>
</dbReference>
<feature type="compositionally biased region" description="Polar residues" evidence="1">
    <location>
        <begin position="1"/>
        <end position="17"/>
    </location>
</feature>
<dbReference type="SMART" id="SM00668">
    <property type="entry name" value="CTLH"/>
    <property type="match status" value="1"/>
</dbReference>
<feature type="compositionally biased region" description="Polar residues" evidence="1">
    <location>
        <begin position="490"/>
        <end position="499"/>
    </location>
</feature>
<feature type="compositionally biased region" description="Polar residues" evidence="1">
    <location>
        <begin position="45"/>
        <end position="61"/>
    </location>
</feature>
<dbReference type="PROSITE" id="PS50188">
    <property type="entry name" value="B302_SPRY"/>
    <property type="match status" value="1"/>
</dbReference>
<dbReference type="InterPro" id="IPR003877">
    <property type="entry name" value="SPRY_dom"/>
</dbReference>
<feature type="domain" description="CTLH" evidence="3">
    <location>
        <begin position="529"/>
        <end position="586"/>
    </location>
</feature>
<feature type="region of interest" description="Disordered" evidence="1">
    <location>
        <begin position="171"/>
        <end position="249"/>
    </location>
</feature>
<dbReference type="PANTHER" id="PTHR12864">
    <property type="entry name" value="RAN BINDING PROTEIN 9-RELATED"/>
    <property type="match status" value="1"/>
</dbReference>
<dbReference type="InterPro" id="IPR043136">
    <property type="entry name" value="B30.2/SPRY_sf"/>
</dbReference>
<dbReference type="InterPro" id="IPR001870">
    <property type="entry name" value="B30.2/SPRY"/>
</dbReference>
<feature type="region of interest" description="Disordered" evidence="1">
    <location>
        <begin position="117"/>
        <end position="151"/>
    </location>
</feature>
<feature type="compositionally biased region" description="Basic residues" evidence="1">
    <location>
        <begin position="171"/>
        <end position="180"/>
    </location>
</feature>